<dbReference type="Proteomes" id="UP000054359">
    <property type="component" value="Unassembled WGS sequence"/>
</dbReference>
<evidence type="ECO:0000313" key="1">
    <source>
        <dbReference type="EMBL" id="KFM75627.1"/>
    </source>
</evidence>
<dbReference type="GO" id="GO:0006298">
    <property type="term" value="P:mismatch repair"/>
    <property type="evidence" value="ECO:0007669"/>
    <property type="project" value="InterPro"/>
</dbReference>
<dbReference type="PANTHER" id="PTHR10073">
    <property type="entry name" value="DNA MISMATCH REPAIR PROTEIN MLH, PMS, MUTL"/>
    <property type="match status" value="1"/>
</dbReference>
<dbReference type="GO" id="GO:0032300">
    <property type="term" value="C:mismatch repair complex"/>
    <property type="evidence" value="ECO:0007669"/>
    <property type="project" value="InterPro"/>
</dbReference>
<organism evidence="1 2">
    <name type="scientific">Stegodyphus mimosarum</name>
    <name type="common">African social velvet spider</name>
    <dbReference type="NCBI Taxonomy" id="407821"/>
    <lineage>
        <taxon>Eukaryota</taxon>
        <taxon>Metazoa</taxon>
        <taxon>Ecdysozoa</taxon>
        <taxon>Arthropoda</taxon>
        <taxon>Chelicerata</taxon>
        <taxon>Arachnida</taxon>
        <taxon>Araneae</taxon>
        <taxon>Araneomorphae</taxon>
        <taxon>Entelegynae</taxon>
        <taxon>Eresoidea</taxon>
        <taxon>Eresidae</taxon>
        <taxon>Stegodyphus</taxon>
    </lineage>
</organism>
<dbReference type="InterPro" id="IPR042120">
    <property type="entry name" value="MutL_C_dimsub"/>
</dbReference>
<dbReference type="PANTHER" id="PTHR10073:SF47">
    <property type="entry name" value="DNA MISMATCH REPAIR PROTEIN MLH3"/>
    <property type="match status" value="1"/>
</dbReference>
<dbReference type="GO" id="GO:0016887">
    <property type="term" value="F:ATP hydrolysis activity"/>
    <property type="evidence" value="ECO:0007669"/>
    <property type="project" value="InterPro"/>
</dbReference>
<keyword evidence="2" id="KW-1185">Reference proteome</keyword>
<dbReference type="SUPFAM" id="SSF118116">
    <property type="entry name" value="DNA mismatch repair protein MutL"/>
    <property type="match status" value="1"/>
</dbReference>
<sequence length="70" mass="7580">MPKTLSSVLNSQACRGAVKFGDPLSLSQCENLLNSLSNCKLPFQCAHGRPSIAPILDIKKIDALCKKRLP</sequence>
<reference evidence="1 2" key="1">
    <citation type="submission" date="2013-11" db="EMBL/GenBank/DDBJ databases">
        <title>Genome sequencing of Stegodyphus mimosarum.</title>
        <authorList>
            <person name="Bechsgaard J."/>
        </authorList>
    </citation>
    <scope>NUCLEOTIDE SEQUENCE [LARGE SCALE GENOMIC DNA]</scope>
</reference>
<gene>
    <name evidence="1" type="ORF">X975_13393</name>
</gene>
<proteinExistence type="predicted"/>
<protein>
    <submittedName>
        <fullName evidence="1">DNA mismatch repair protein Mlh3</fullName>
    </submittedName>
</protein>
<dbReference type="STRING" id="407821.A0A087UE38"/>
<dbReference type="Gene3D" id="3.30.1540.20">
    <property type="entry name" value="MutL, C-terminal domain, dimerisation subdomain"/>
    <property type="match status" value="1"/>
</dbReference>
<evidence type="ECO:0000313" key="2">
    <source>
        <dbReference type="Proteomes" id="UP000054359"/>
    </source>
</evidence>
<feature type="non-terminal residue" evidence="1">
    <location>
        <position position="70"/>
    </location>
</feature>
<accession>A0A087UE38</accession>
<dbReference type="AlphaFoldDB" id="A0A087UE38"/>
<dbReference type="EMBL" id="KK119401">
    <property type="protein sequence ID" value="KFM75627.1"/>
    <property type="molecule type" value="Genomic_DNA"/>
</dbReference>
<dbReference type="InterPro" id="IPR038973">
    <property type="entry name" value="MutL/Mlh/Pms-like"/>
</dbReference>
<dbReference type="InterPro" id="IPR037198">
    <property type="entry name" value="MutL_C_sf"/>
</dbReference>
<dbReference type="GO" id="GO:0140664">
    <property type="term" value="F:ATP-dependent DNA damage sensor activity"/>
    <property type="evidence" value="ECO:0007669"/>
    <property type="project" value="InterPro"/>
</dbReference>
<name>A0A087UE38_STEMI</name>
<dbReference type="OrthoDB" id="429932at2759"/>